<sequence>MSTIADICTENITTASIDKDFLPAWKGEETDVGKMIDYILLLRPDMRLSTDIKTIMDVREGPKTFNQSTSEHLRYKPTGVS</sequence>
<dbReference type="EMBL" id="MRCU01000003">
    <property type="protein sequence ID" value="RKK23144.1"/>
    <property type="molecule type" value="Genomic_DNA"/>
</dbReference>
<accession>A0A3L6NVN1</accession>
<dbReference type="AlphaFoldDB" id="A0A3L6NVN1"/>
<evidence type="ECO:0000259" key="1">
    <source>
        <dbReference type="Pfam" id="PF20516"/>
    </source>
</evidence>
<proteinExistence type="predicted"/>
<comment type="caution">
    <text evidence="2">The sequence shown here is derived from an EMBL/GenBank/DDBJ whole genome shotgun (WGS) entry which is preliminary data.</text>
</comment>
<protein>
    <recommendedName>
        <fullName evidence="1">PD-(D/E)XK nuclease-like domain-containing protein</fullName>
    </recommendedName>
</protein>
<dbReference type="Proteomes" id="UP000270866">
    <property type="component" value="Chromosome 5"/>
</dbReference>
<organism evidence="2">
    <name type="scientific">Fusarium oxysporum f. sp. cepae</name>
    <dbReference type="NCBI Taxonomy" id="396571"/>
    <lineage>
        <taxon>Eukaryota</taxon>
        <taxon>Fungi</taxon>
        <taxon>Dikarya</taxon>
        <taxon>Ascomycota</taxon>
        <taxon>Pezizomycotina</taxon>
        <taxon>Sordariomycetes</taxon>
        <taxon>Hypocreomycetidae</taxon>
        <taxon>Hypocreales</taxon>
        <taxon>Nectriaceae</taxon>
        <taxon>Fusarium</taxon>
        <taxon>Fusarium oxysporum species complex</taxon>
    </lineage>
</organism>
<dbReference type="Pfam" id="PF20516">
    <property type="entry name" value="PDDEXK_12"/>
    <property type="match status" value="1"/>
</dbReference>
<feature type="domain" description="PD-(D/E)XK nuclease-like" evidence="1">
    <location>
        <begin position="10"/>
        <end position="81"/>
    </location>
</feature>
<name>A0A3L6NVN1_FUSOX</name>
<gene>
    <name evidence="2" type="ORF">BFJ65_g5721</name>
</gene>
<reference evidence="2" key="1">
    <citation type="journal article" date="2018" name="Sci. Rep.">
        <title>Characterisation of pathogen-specific regions and novel effector candidates in Fusarium oxysporum f. sp. cepae.</title>
        <authorList>
            <person name="Armitage A.D."/>
            <person name="Taylor A."/>
            <person name="Sobczyk M.K."/>
            <person name="Baxter L."/>
            <person name="Greenfield B.P."/>
            <person name="Bates H.J."/>
            <person name="Wilson F."/>
            <person name="Jackson A.C."/>
            <person name="Ott S."/>
            <person name="Harrison R.J."/>
            <person name="Clarkson J.P."/>
        </authorList>
    </citation>
    <scope>NUCLEOTIDE SEQUENCE [LARGE SCALE GENOMIC DNA]</scope>
    <source>
        <strain evidence="2">FoC_Fus2</strain>
    </source>
</reference>
<evidence type="ECO:0000313" key="2">
    <source>
        <dbReference type="EMBL" id="RKK23144.1"/>
    </source>
</evidence>
<dbReference type="InterPro" id="IPR046797">
    <property type="entry name" value="PDDEXK_12"/>
</dbReference>